<protein>
    <submittedName>
        <fullName evidence="7">Cation transporter</fullName>
    </submittedName>
</protein>
<keyword evidence="2 6" id="KW-0812">Transmembrane</keyword>
<dbReference type="Pfam" id="PF02535">
    <property type="entry name" value="Zip"/>
    <property type="match status" value="1"/>
</dbReference>
<dbReference type="RefSeq" id="XP_028881147.1">
    <property type="nucleotide sequence ID" value="XM_029027643.1"/>
</dbReference>
<evidence type="ECO:0000256" key="6">
    <source>
        <dbReference type="SAM" id="Phobius"/>
    </source>
</evidence>
<dbReference type="AlphaFoldDB" id="A0A1X0NR51"/>
<feature type="compositionally biased region" description="Basic and acidic residues" evidence="5">
    <location>
        <begin position="29"/>
        <end position="40"/>
    </location>
</feature>
<keyword evidence="8" id="KW-1185">Reference proteome</keyword>
<accession>A0A1X0NR51</accession>
<feature type="transmembrane region" description="Helical" evidence="6">
    <location>
        <begin position="269"/>
        <end position="294"/>
    </location>
</feature>
<feature type="transmembrane region" description="Helical" evidence="6">
    <location>
        <begin position="131"/>
        <end position="149"/>
    </location>
</feature>
<feature type="transmembrane region" description="Helical" evidence="6">
    <location>
        <begin position="56"/>
        <end position="77"/>
    </location>
</feature>
<dbReference type="STRING" id="67003.A0A1X0NR51"/>
<keyword evidence="4 6" id="KW-0472">Membrane</keyword>
<dbReference type="GeneID" id="39987423"/>
<dbReference type="GO" id="GO:0005886">
    <property type="term" value="C:plasma membrane"/>
    <property type="evidence" value="ECO:0007669"/>
    <property type="project" value="TreeGrafter"/>
</dbReference>
<feature type="transmembrane region" description="Helical" evidence="6">
    <location>
        <begin position="89"/>
        <end position="111"/>
    </location>
</feature>
<keyword evidence="3 6" id="KW-1133">Transmembrane helix</keyword>
<sequence length="372" mass="39247">MNNTEDCSALLSQHASLESKLTEQQCELPDSHEHGHEHGHSHGGCSGADGPYSVGLHVAAIFIVLVVSFLGTLIPLAGKYVPVLRVHPFAFVIGKCAATGVVLAVAMIHMINHSAHTFQEECVPASFQESYDAYAFLFAMIAAVLMHALEVNLDLMFAGSSAPPSPAEPVEKQNITGGEERVSICGDEGGCSGHHSRSILLVAEGGAQRIASALFMEFGVTLHSVFIGLTVGITSDDDIKPLLVALSFHQLFEGLALGSRLADAPLRGWLELLLALVFSVSAPLGTAIGLGAVVGSKVSVTGTAFVLVQAIFDAVCGGILLYLAFVLMLNDFPADLRKYAGADAEYRGLKRFAMFFALWAGVGVMAGIGKWL</sequence>
<organism evidence="7 8">
    <name type="scientific">Trypanosoma theileri</name>
    <dbReference type="NCBI Taxonomy" id="67003"/>
    <lineage>
        <taxon>Eukaryota</taxon>
        <taxon>Discoba</taxon>
        <taxon>Euglenozoa</taxon>
        <taxon>Kinetoplastea</taxon>
        <taxon>Metakinetoplastina</taxon>
        <taxon>Trypanosomatida</taxon>
        <taxon>Trypanosomatidae</taxon>
        <taxon>Trypanosoma</taxon>
    </lineage>
</organism>
<name>A0A1X0NR51_9TRYP</name>
<feature type="region of interest" description="Disordered" evidence="5">
    <location>
        <begin position="22"/>
        <end position="44"/>
    </location>
</feature>
<gene>
    <name evidence="7" type="ORF">TM35_000242310</name>
</gene>
<feature type="transmembrane region" description="Helical" evidence="6">
    <location>
        <begin position="351"/>
        <end position="369"/>
    </location>
</feature>
<dbReference type="VEuPathDB" id="TriTrypDB:TM35_000242310"/>
<evidence type="ECO:0000256" key="2">
    <source>
        <dbReference type="ARBA" id="ARBA00022692"/>
    </source>
</evidence>
<dbReference type="GO" id="GO:0005385">
    <property type="term" value="F:zinc ion transmembrane transporter activity"/>
    <property type="evidence" value="ECO:0007669"/>
    <property type="project" value="TreeGrafter"/>
</dbReference>
<comment type="caution">
    <text evidence="7">The sequence shown here is derived from an EMBL/GenBank/DDBJ whole genome shotgun (WGS) entry which is preliminary data.</text>
</comment>
<dbReference type="PANTHER" id="PTHR11040">
    <property type="entry name" value="ZINC/IRON TRANSPORTER"/>
    <property type="match status" value="1"/>
</dbReference>
<dbReference type="EMBL" id="NBCO01000024">
    <property type="protein sequence ID" value="ORC87081.1"/>
    <property type="molecule type" value="Genomic_DNA"/>
</dbReference>
<dbReference type="Proteomes" id="UP000192257">
    <property type="component" value="Unassembled WGS sequence"/>
</dbReference>
<dbReference type="PANTHER" id="PTHR11040:SF44">
    <property type="entry name" value="PROTEIN ZNTC-RELATED"/>
    <property type="match status" value="1"/>
</dbReference>
<dbReference type="InterPro" id="IPR003689">
    <property type="entry name" value="ZIP"/>
</dbReference>
<feature type="transmembrane region" description="Helical" evidence="6">
    <location>
        <begin position="306"/>
        <end position="330"/>
    </location>
</feature>
<dbReference type="OrthoDB" id="1100342at2759"/>
<evidence type="ECO:0000313" key="8">
    <source>
        <dbReference type="Proteomes" id="UP000192257"/>
    </source>
</evidence>
<evidence type="ECO:0000313" key="7">
    <source>
        <dbReference type="EMBL" id="ORC87081.1"/>
    </source>
</evidence>
<evidence type="ECO:0000256" key="5">
    <source>
        <dbReference type="SAM" id="MobiDB-lite"/>
    </source>
</evidence>
<proteinExistence type="predicted"/>
<evidence type="ECO:0000256" key="1">
    <source>
        <dbReference type="ARBA" id="ARBA00004141"/>
    </source>
</evidence>
<evidence type="ECO:0000256" key="3">
    <source>
        <dbReference type="ARBA" id="ARBA00022989"/>
    </source>
</evidence>
<comment type="subcellular location">
    <subcellularLocation>
        <location evidence="1">Membrane</location>
        <topology evidence="1">Multi-pass membrane protein</topology>
    </subcellularLocation>
</comment>
<reference evidence="7 8" key="1">
    <citation type="submission" date="2017-03" db="EMBL/GenBank/DDBJ databases">
        <title>An alternative strategy for trypanosome survival in the mammalian bloodstream revealed through genome and transcriptome analysis of the ubiquitous bovine parasite Trypanosoma (Megatrypanum) theileri.</title>
        <authorList>
            <person name="Kelly S."/>
            <person name="Ivens A."/>
            <person name="Mott A."/>
            <person name="O'Neill E."/>
            <person name="Emms D."/>
            <person name="Macleod O."/>
            <person name="Voorheis P."/>
            <person name="Matthews J."/>
            <person name="Matthews K."/>
            <person name="Carrington M."/>
        </authorList>
    </citation>
    <scope>NUCLEOTIDE SEQUENCE [LARGE SCALE GENOMIC DNA]</scope>
    <source>
        <strain evidence="7">Edinburgh</strain>
    </source>
</reference>
<evidence type="ECO:0000256" key="4">
    <source>
        <dbReference type="ARBA" id="ARBA00023136"/>
    </source>
</evidence>